<name>A0A183HRD3_9BILA</name>
<accession>A0A183HRD3</accession>
<organism evidence="4">
    <name type="scientific">Onchocerca flexuosa</name>
    <dbReference type="NCBI Taxonomy" id="387005"/>
    <lineage>
        <taxon>Eukaryota</taxon>
        <taxon>Metazoa</taxon>
        <taxon>Ecdysozoa</taxon>
        <taxon>Nematoda</taxon>
        <taxon>Chromadorea</taxon>
        <taxon>Rhabditida</taxon>
        <taxon>Spirurina</taxon>
        <taxon>Spiruromorpha</taxon>
        <taxon>Filarioidea</taxon>
        <taxon>Onchocercidae</taxon>
        <taxon>Onchocerca</taxon>
    </lineage>
</organism>
<reference evidence="2 3" key="2">
    <citation type="submission" date="2018-11" db="EMBL/GenBank/DDBJ databases">
        <authorList>
            <consortium name="Pathogen Informatics"/>
        </authorList>
    </citation>
    <scope>NUCLEOTIDE SEQUENCE [LARGE SCALE GENOMIC DNA]</scope>
</reference>
<dbReference type="STRING" id="387005.A0A183HRD3"/>
<evidence type="ECO:0000256" key="1">
    <source>
        <dbReference type="SAM" id="MobiDB-lite"/>
    </source>
</evidence>
<evidence type="ECO:0000313" key="4">
    <source>
        <dbReference type="WBParaSite" id="OFLC_0001004401-mRNA-1"/>
    </source>
</evidence>
<evidence type="ECO:0000313" key="2">
    <source>
        <dbReference type="EMBL" id="VDO65394.1"/>
    </source>
</evidence>
<feature type="region of interest" description="Disordered" evidence="1">
    <location>
        <begin position="33"/>
        <end position="52"/>
    </location>
</feature>
<gene>
    <name evidence="2" type="ORF">OFLC_LOCUS10045</name>
</gene>
<dbReference type="EMBL" id="UZAJ01012980">
    <property type="protein sequence ID" value="VDO65394.1"/>
    <property type="molecule type" value="Genomic_DNA"/>
</dbReference>
<reference evidence="4" key="1">
    <citation type="submission" date="2016-06" db="UniProtKB">
        <authorList>
            <consortium name="WormBaseParasite"/>
        </authorList>
    </citation>
    <scope>IDENTIFICATION</scope>
</reference>
<evidence type="ECO:0000313" key="3">
    <source>
        <dbReference type="Proteomes" id="UP000267606"/>
    </source>
</evidence>
<dbReference type="Proteomes" id="UP000267606">
    <property type="component" value="Unassembled WGS sequence"/>
</dbReference>
<feature type="compositionally biased region" description="Polar residues" evidence="1">
    <location>
        <begin position="33"/>
        <end position="42"/>
    </location>
</feature>
<protein>
    <submittedName>
        <fullName evidence="4">Gag-pol polyprotein</fullName>
    </submittedName>
</protein>
<proteinExistence type="predicted"/>
<keyword evidence="3" id="KW-1185">Reference proteome</keyword>
<dbReference type="AlphaFoldDB" id="A0A183HRD3"/>
<sequence length="109" mass="12077">MVIEGLNTKSTAFMEEKMTSDVVMSRIFGAELTTQSTDASSRNDYDDDDMTEKMGKETTATTNEFGFPIESKNAASTVDNVDKSATKVHIQIQVILSHPKKKNEIRANI</sequence>
<dbReference type="WBParaSite" id="OFLC_0001004401-mRNA-1">
    <property type="protein sequence ID" value="OFLC_0001004401-mRNA-1"/>
    <property type="gene ID" value="OFLC_0001004401"/>
</dbReference>